<protein>
    <submittedName>
        <fullName evidence="2">Secreted protein</fullName>
    </submittedName>
</protein>
<evidence type="ECO:0000313" key="3">
    <source>
        <dbReference type="Proteomes" id="UP000001973"/>
    </source>
</evidence>
<dbReference type="EMBL" id="AL589148">
    <property type="protein sequence ID" value="CAC36734.1"/>
    <property type="molecule type" value="Genomic_DNA"/>
</dbReference>
<keyword evidence="3" id="KW-1185">Reference proteome</keyword>
<reference evidence="3" key="2">
    <citation type="journal article" date="2002" name="Nature">
        <title>Complete genome sequence of the model actinomycete Streptomyces coelicolor A3(2).</title>
        <authorList>
            <person name="Bentley S.D."/>
            <person name="Chater K.F."/>
            <person name="Cerdeno-Tarraga A.M."/>
            <person name="Challis G.L."/>
            <person name="Thomson N.R."/>
            <person name="James K.D."/>
            <person name="Harris D.E."/>
            <person name="Quail M.A."/>
            <person name="Kieser H."/>
            <person name="Harper D."/>
            <person name="Bateman A."/>
            <person name="Brown S."/>
            <person name="Chandra G."/>
            <person name="Chen C.W."/>
            <person name="Collins M."/>
            <person name="Cronin A."/>
            <person name="Fraser A."/>
            <person name="Goble A."/>
            <person name="Hidalgo J."/>
            <person name="Hornsby T."/>
            <person name="Howarth S."/>
            <person name="Huang C.H."/>
            <person name="Kieser T."/>
            <person name="Larke L."/>
            <person name="Murphy L."/>
            <person name="Oliver K."/>
            <person name="O'Neil S."/>
            <person name="Rabbinowitsch E."/>
            <person name="Rajandream M.A."/>
            <person name="Rutherford K."/>
            <person name="Rutter S."/>
            <person name="Seeger K."/>
            <person name="Saunders D."/>
            <person name="Sharp S."/>
            <person name="Squares R."/>
            <person name="Squares S."/>
            <person name="Taylor K."/>
            <person name="Warren T."/>
            <person name="Wietzorrek A."/>
            <person name="Woodward J."/>
            <person name="Barrell B.G."/>
            <person name="Parkhill J."/>
            <person name="Hopwood D.A."/>
        </authorList>
    </citation>
    <scope>NUCLEOTIDE SEQUENCE [LARGE SCALE GENOMIC DNA]</scope>
    <source>
        <strain evidence="3">ATCC BAA-471 / A3(2) / M145</strain>
    </source>
</reference>
<dbReference type="AlphaFoldDB" id="Q9ACU0"/>
<reference evidence="2 3" key="4">
    <citation type="journal article" date="2009" name="Mol. Microbiol.">
        <title>Extracellular signalling, translational control, two repressors and an activator all contribute to the regulation of methylenomycin production in Streptomyces coelicolor.</title>
        <authorList>
            <person name="O'Rourke S."/>
            <person name="Wietzorrek A."/>
            <person name="Fowler K."/>
            <person name="Corre C."/>
            <person name="Challis G.L."/>
            <person name="Chater K.F."/>
        </authorList>
    </citation>
    <scope>NUCLEOTIDE SEQUENCE [LARGE SCALE GENOMIC DNA]</scope>
    <source>
        <strain evidence="3">ATCC BAA-471 / A3(2) / M145</strain>
    </source>
</reference>
<reference evidence="2 3" key="3">
    <citation type="journal article" date="2008" name="Proc. Natl. Acad. Sci. U.S.A.">
        <title>2-Alkyl-4-hydroxymethylfuran-3-carboxylic acids, antibiotic production inducers discovered by Streptomyces coelicolor genome mining.</title>
        <authorList>
            <person name="Corre C."/>
            <person name="Song L."/>
            <person name="O'Rourke S."/>
            <person name="Chater K.F."/>
            <person name="Challis G.L."/>
        </authorList>
    </citation>
    <scope>NUCLEOTIDE SEQUENCE [LARGE SCALE GENOMIC DNA]</scope>
    <source>
        <strain evidence="3">ATCC BAA-471 / A3(2) / M145</strain>
    </source>
</reference>
<feature type="chain" id="PRO_5004323520" evidence="1">
    <location>
        <begin position="25"/>
        <end position="225"/>
    </location>
</feature>
<evidence type="ECO:0000313" key="2">
    <source>
        <dbReference type="EMBL" id="CAC36734.1"/>
    </source>
</evidence>
<dbReference type="Proteomes" id="UP000001973">
    <property type="component" value="Plasmid SCP1"/>
</dbReference>
<dbReference type="PATRIC" id="fig|100226.15.peg.8153"/>
<accession>Q9ACU0</accession>
<dbReference type="RefSeq" id="WP_011039511.1">
    <property type="nucleotide sequence ID" value="NC_003903.1"/>
</dbReference>
<dbReference type="InParanoid" id="Q9ACU0"/>
<dbReference type="KEGG" id="sco:SCP1.213c"/>
<dbReference type="STRING" id="100226.gene:17765718"/>
<geneLocation type="plasmid" evidence="3">
    <name>SCP1</name>
</geneLocation>
<evidence type="ECO:0000256" key="1">
    <source>
        <dbReference type="SAM" id="SignalP"/>
    </source>
</evidence>
<dbReference type="OrthoDB" id="3700259at2"/>
<proteinExistence type="predicted"/>
<sequence length="225" mass="23582">MSAKRRSVVGAGLSLPLLASFTSAAPDAAASEAGVPGAAGAGRLGTVSDGWVEVRWTPQGQAVLDREEVVVKPVAPARLVKDAHGTAIRFPLRPSEGDPSLADLQRASGAGRLDGGVVFRTPRASFHVEDLEGFLHNGEVSGTYVANGAEIRHAPLFRPGLAEGRLATQSVAPGKPMRVKVAEVPLRPTQELLDRFTHTFGKPSFTLDTVLAHITAEGLYTPPKG</sequence>
<keyword evidence="1" id="KW-0732">Signal</keyword>
<reference evidence="2 3" key="1">
    <citation type="journal article" date="1998" name="J. Bacteriol.">
        <title>Cloning and physical mapping of the EcoRI fragments of the giant linear plasmid SCP1.</title>
        <authorList>
            <person name="Redenbach M."/>
            <person name="Ikeda K."/>
            <person name="Yamasaki M."/>
            <person name="Kinashi H."/>
        </authorList>
    </citation>
    <scope>NUCLEOTIDE SEQUENCE [LARGE SCALE GENOMIC DNA]</scope>
    <source>
        <strain evidence="3">ATCC BAA-471 / A3(2) / M145</strain>
    </source>
</reference>
<gene>
    <name evidence="2" type="ordered locus">SCP1.213c</name>
</gene>
<organism evidence="2 3">
    <name type="scientific">Streptomyces coelicolor (strain ATCC BAA-471 / A3(2) / M145)</name>
    <dbReference type="NCBI Taxonomy" id="100226"/>
    <lineage>
        <taxon>Bacteria</taxon>
        <taxon>Bacillati</taxon>
        <taxon>Actinomycetota</taxon>
        <taxon>Actinomycetes</taxon>
        <taxon>Kitasatosporales</taxon>
        <taxon>Streptomycetaceae</taxon>
        <taxon>Streptomyces</taxon>
        <taxon>Streptomyces albidoflavus group</taxon>
    </lineage>
</organism>
<name>Q9ACU0_STRCO</name>
<dbReference type="HOGENOM" id="CLU_1229282_0_0_11"/>
<feature type="signal peptide" evidence="1">
    <location>
        <begin position="1"/>
        <end position="24"/>
    </location>
</feature>